<organism evidence="1 2">
    <name type="scientific">Clunio marinus</name>
    <dbReference type="NCBI Taxonomy" id="568069"/>
    <lineage>
        <taxon>Eukaryota</taxon>
        <taxon>Metazoa</taxon>
        <taxon>Ecdysozoa</taxon>
        <taxon>Arthropoda</taxon>
        <taxon>Hexapoda</taxon>
        <taxon>Insecta</taxon>
        <taxon>Pterygota</taxon>
        <taxon>Neoptera</taxon>
        <taxon>Endopterygota</taxon>
        <taxon>Diptera</taxon>
        <taxon>Nematocera</taxon>
        <taxon>Chironomoidea</taxon>
        <taxon>Chironomidae</taxon>
        <taxon>Clunio</taxon>
    </lineage>
</organism>
<gene>
    <name evidence="1" type="ORF">CLUMA_CG021451</name>
</gene>
<protein>
    <submittedName>
        <fullName evidence="1">CLUMA_CG021451, isoform A</fullName>
    </submittedName>
</protein>
<keyword evidence="2" id="KW-1185">Reference proteome</keyword>
<dbReference type="EMBL" id="CVRI01000075">
    <property type="protein sequence ID" value="CRL08670.1"/>
    <property type="molecule type" value="Genomic_DNA"/>
</dbReference>
<accession>A0A1J1JAR2</accession>
<sequence>MNGSCPNFNEAIFDLQIVCLHQPSNNIEHFTSQSRHYHLTLKFLSYKSALLIDQANFTPDQSGKLFLFGTNT</sequence>
<name>A0A1J1JAR2_9DIPT</name>
<reference evidence="1 2" key="1">
    <citation type="submission" date="2015-04" db="EMBL/GenBank/DDBJ databases">
        <authorList>
            <person name="Syromyatnikov M.Y."/>
            <person name="Popov V.N."/>
        </authorList>
    </citation>
    <scope>NUCLEOTIDE SEQUENCE [LARGE SCALE GENOMIC DNA]</scope>
</reference>
<evidence type="ECO:0000313" key="2">
    <source>
        <dbReference type="Proteomes" id="UP000183832"/>
    </source>
</evidence>
<proteinExistence type="predicted"/>
<evidence type="ECO:0000313" key="1">
    <source>
        <dbReference type="EMBL" id="CRL08670.1"/>
    </source>
</evidence>
<dbReference type="AlphaFoldDB" id="A0A1J1JAR2"/>
<dbReference type="Proteomes" id="UP000183832">
    <property type="component" value="Unassembled WGS sequence"/>
</dbReference>